<dbReference type="InterPro" id="IPR004731">
    <property type="entry name" value="Transaldolase_3B/F6P_aldolase"/>
</dbReference>
<evidence type="ECO:0000256" key="5">
    <source>
        <dbReference type="ARBA" id="ARBA00022679"/>
    </source>
</evidence>
<dbReference type="UniPathway" id="UPA00115">
    <property type="reaction ID" value="UER00414"/>
</dbReference>
<evidence type="ECO:0000256" key="6">
    <source>
        <dbReference type="ARBA" id="ARBA00023126"/>
    </source>
</evidence>
<reference evidence="10 11" key="1">
    <citation type="journal article" date="2015" name="Int. J. Syst. Evol. Microbiol.">
        <title>Novibacillus thermophilus gen. nov., sp. nov., a Gram-staining-negative and moderately thermophilic member of the family Thermoactinomycetaceae.</title>
        <authorList>
            <person name="Yang G."/>
            <person name="Chen J."/>
            <person name="Zhou S."/>
        </authorList>
    </citation>
    <scope>NUCLEOTIDE SEQUENCE [LARGE SCALE GENOMIC DNA]</scope>
    <source>
        <strain evidence="10 11">SG-1</strain>
    </source>
</reference>
<dbReference type="HAMAP" id="MF_00494">
    <property type="entry name" value="Transaldolase_3b"/>
    <property type="match status" value="1"/>
</dbReference>
<dbReference type="SUPFAM" id="SSF51569">
    <property type="entry name" value="Aldolase"/>
    <property type="match status" value="1"/>
</dbReference>
<keyword evidence="7 9" id="KW-0704">Schiff base</keyword>
<evidence type="ECO:0000256" key="2">
    <source>
        <dbReference type="ARBA" id="ARBA00004857"/>
    </source>
</evidence>
<dbReference type="PANTHER" id="PTHR10683">
    <property type="entry name" value="TRANSALDOLASE"/>
    <property type="match status" value="1"/>
</dbReference>
<dbReference type="Pfam" id="PF00923">
    <property type="entry name" value="TAL_FSA"/>
    <property type="match status" value="1"/>
</dbReference>
<dbReference type="STRING" id="1471761.B0W44_17140"/>
<evidence type="ECO:0000256" key="4">
    <source>
        <dbReference type="ARBA" id="ARBA00022490"/>
    </source>
</evidence>
<keyword evidence="5 9" id="KW-0808">Transferase</keyword>
<comment type="similarity">
    <text evidence="3 9">Belongs to the transaldolase family. Type 3B subfamily.</text>
</comment>
<accession>A0A1U9KB07</accession>
<dbReference type="CDD" id="cd00956">
    <property type="entry name" value="Transaldolase_FSA"/>
    <property type="match status" value="1"/>
</dbReference>
<keyword evidence="11" id="KW-1185">Reference proteome</keyword>
<comment type="subcellular location">
    <subcellularLocation>
        <location evidence="1 9">Cytoplasm</location>
    </subcellularLocation>
</comment>
<dbReference type="PANTHER" id="PTHR10683:SF36">
    <property type="entry name" value="TRANSALDOLASE"/>
    <property type="match status" value="1"/>
</dbReference>
<evidence type="ECO:0000256" key="9">
    <source>
        <dbReference type="HAMAP-Rule" id="MF_00494"/>
    </source>
</evidence>
<dbReference type="Gene3D" id="3.20.20.70">
    <property type="entry name" value="Aldolase class I"/>
    <property type="match status" value="1"/>
</dbReference>
<dbReference type="PROSITE" id="PS00958">
    <property type="entry name" value="TRANSALDOLASE_2"/>
    <property type="match status" value="1"/>
</dbReference>
<organism evidence="10 11">
    <name type="scientific">Novibacillus thermophilus</name>
    <dbReference type="NCBI Taxonomy" id="1471761"/>
    <lineage>
        <taxon>Bacteria</taxon>
        <taxon>Bacillati</taxon>
        <taxon>Bacillota</taxon>
        <taxon>Bacilli</taxon>
        <taxon>Bacillales</taxon>
        <taxon>Thermoactinomycetaceae</taxon>
        <taxon>Novibacillus</taxon>
    </lineage>
</organism>
<dbReference type="GO" id="GO:0006098">
    <property type="term" value="P:pentose-phosphate shunt"/>
    <property type="evidence" value="ECO:0007669"/>
    <property type="project" value="UniProtKB-UniRule"/>
</dbReference>
<dbReference type="GO" id="GO:0005975">
    <property type="term" value="P:carbohydrate metabolic process"/>
    <property type="evidence" value="ECO:0007669"/>
    <property type="project" value="InterPro"/>
</dbReference>
<protein>
    <recommendedName>
        <fullName evidence="9">Probable transaldolase</fullName>
        <ecNumber evidence="9">2.2.1.2</ecNumber>
    </recommendedName>
</protein>
<evidence type="ECO:0000256" key="3">
    <source>
        <dbReference type="ARBA" id="ARBA00005740"/>
    </source>
</evidence>
<evidence type="ECO:0000313" key="11">
    <source>
        <dbReference type="Proteomes" id="UP000188603"/>
    </source>
</evidence>
<keyword evidence="6 9" id="KW-0570">Pentose shunt</keyword>
<dbReference type="NCBIfam" id="TIGR00875">
    <property type="entry name" value="fsa_talC_mipB"/>
    <property type="match status" value="1"/>
</dbReference>
<comment type="pathway">
    <text evidence="2 9">Carbohydrate degradation; pentose phosphate pathway; D-glyceraldehyde 3-phosphate and beta-D-fructose 6-phosphate from D-ribose 5-phosphate and D-xylulose 5-phosphate (non-oxidative stage): step 2/3.</text>
</comment>
<gene>
    <name evidence="9" type="primary">tal</name>
    <name evidence="10" type="ORF">B0W44_17140</name>
</gene>
<dbReference type="OrthoDB" id="9807051at2"/>
<comment type="catalytic activity">
    <reaction evidence="8 9">
        <text>D-sedoheptulose 7-phosphate + D-glyceraldehyde 3-phosphate = D-erythrose 4-phosphate + beta-D-fructose 6-phosphate</text>
        <dbReference type="Rhea" id="RHEA:17053"/>
        <dbReference type="ChEBI" id="CHEBI:16897"/>
        <dbReference type="ChEBI" id="CHEBI:57483"/>
        <dbReference type="ChEBI" id="CHEBI:57634"/>
        <dbReference type="ChEBI" id="CHEBI:59776"/>
        <dbReference type="EC" id="2.2.1.2"/>
    </reaction>
</comment>
<evidence type="ECO:0000256" key="8">
    <source>
        <dbReference type="ARBA" id="ARBA00048810"/>
    </source>
</evidence>
<dbReference type="EMBL" id="CP019699">
    <property type="protein sequence ID" value="AQS57212.1"/>
    <property type="molecule type" value="Genomic_DNA"/>
</dbReference>
<dbReference type="InterPro" id="IPR022999">
    <property type="entry name" value="Transaldolase_3B"/>
</dbReference>
<dbReference type="RefSeq" id="WP_077721079.1">
    <property type="nucleotide sequence ID" value="NZ_CP019699.1"/>
</dbReference>
<sequence length="215" mass="23312">MKIFIDTANVEQIKQAYELGILSGVTTNPSLVAKEGRNFEEVLREIADIVGELPVSAEVVSLKADEMVAEGEKLAAIADNIVIKVPMTMEGLKAVHRFTQKGIETNVTLIFSANQALLAARAGASYVSPFIGRLDDINQDGLQLIADIAEIFDIHGLPAEIIAASIRHPVHVTEAAKLGADIGTMPFKVIEQMVKHPLTDQGIERFLADWESAKK</sequence>
<dbReference type="GO" id="GO:0016832">
    <property type="term" value="F:aldehyde-lyase activity"/>
    <property type="evidence" value="ECO:0007669"/>
    <property type="project" value="InterPro"/>
</dbReference>
<dbReference type="PROSITE" id="PS01054">
    <property type="entry name" value="TRANSALDOLASE_1"/>
    <property type="match status" value="1"/>
</dbReference>
<dbReference type="InterPro" id="IPR033919">
    <property type="entry name" value="TSA/FSA_arc/bac"/>
</dbReference>
<dbReference type="AlphaFoldDB" id="A0A1U9KB07"/>
<feature type="active site" description="Schiff-base intermediate with substrate" evidence="9">
    <location>
        <position position="84"/>
    </location>
</feature>
<dbReference type="InterPro" id="IPR018225">
    <property type="entry name" value="Transaldolase_AS"/>
</dbReference>
<dbReference type="FunFam" id="3.20.20.70:FF:000018">
    <property type="entry name" value="Probable transaldolase"/>
    <property type="match status" value="1"/>
</dbReference>
<name>A0A1U9KB07_9BACL</name>
<keyword evidence="4 9" id="KW-0963">Cytoplasm</keyword>
<dbReference type="EC" id="2.2.1.2" evidence="9"/>
<dbReference type="GO" id="GO:0005737">
    <property type="term" value="C:cytoplasm"/>
    <property type="evidence" value="ECO:0007669"/>
    <property type="project" value="UniProtKB-SubCell"/>
</dbReference>
<dbReference type="InterPro" id="IPR001585">
    <property type="entry name" value="TAL/FSA"/>
</dbReference>
<proteinExistence type="inferred from homology"/>
<comment type="function">
    <text evidence="9">Transaldolase is important for the balance of metabolites in the pentose-phosphate pathway.</text>
</comment>
<dbReference type="KEGG" id="ntr:B0W44_17140"/>
<dbReference type="InterPro" id="IPR013785">
    <property type="entry name" value="Aldolase_TIM"/>
</dbReference>
<evidence type="ECO:0000256" key="1">
    <source>
        <dbReference type="ARBA" id="ARBA00004496"/>
    </source>
</evidence>
<dbReference type="Proteomes" id="UP000188603">
    <property type="component" value="Chromosome"/>
</dbReference>
<evidence type="ECO:0000313" key="10">
    <source>
        <dbReference type="EMBL" id="AQS57212.1"/>
    </source>
</evidence>
<evidence type="ECO:0000256" key="7">
    <source>
        <dbReference type="ARBA" id="ARBA00023270"/>
    </source>
</evidence>
<dbReference type="GO" id="GO:0004801">
    <property type="term" value="F:transaldolase activity"/>
    <property type="evidence" value="ECO:0007669"/>
    <property type="project" value="UniProtKB-UniRule"/>
</dbReference>